<evidence type="ECO:0000259" key="6">
    <source>
        <dbReference type="SMART" id="SM00849"/>
    </source>
</evidence>
<dbReference type="AlphaFoldDB" id="A0A1Y6CJ69"/>
<dbReference type="Gene3D" id="3.60.15.10">
    <property type="entry name" value="Ribonuclease Z/Hydroxyacylglutathione hydrolase-like"/>
    <property type="match status" value="1"/>
</dbReference>
<comment type="similarity">
    <text evidence="2">Belongs to the metallo-beta-lactamase superfamily.</text>
</comment>
<dbReference type="GO" id="GO:0046872">
    <property type="term" value="F:metal ion binding"/>
    <property type="evidence" value="ECO:0007669"/>
    <property type="project" value="UniProtKB-KW"/>
</dbReference>
<protein>
    <submittedName>
        <fullName evidence="7">Glyoxylase, beta-lactamase superfamily II</fullName>
    </submittedName>
</protein>
<dbReference type="Proteomes" id="UP000192917">
    <property type="component" value="Unassembled WGS sequence"/>
</dbReference>
<evidence type="ECO:0000256" key="4">
    <source>
        <dbReference type="ARBA" id="ARBA00022801"/>
    </source>
</evidence>
<dbReference type="RefSeq" id="WP_085125287.1">
    <property type="nucleotide sequence ID" value="NZ_FWZX01000026.1"/>
</dbReference>
<dbReference type="PANTHER" id="PTHR42978">
    <property type="entry name" value="QUORUM-QUENCHING LACTONASE YTNP-RELATED-RELATED"/>
    <property type="match status" value="1"/>
</dbReference>
<sequence>MSAETATEVLAIKYAETAVAAREHFMLPLGSGGNPHAAPNADPHEGPHPISYFLWLIRHPQGLILVDTGFGEAAAARRRRTLLRHPVEALKAVGVAPEEIGTVVLTHLHYDHAGTLACFPNATFVVQARELTYAAGPAMRHQVCRKAFDVEDVTEVVRTLYAGRLYPVEGDRLLAPGVSLHLIGGHTNGLQVVRVETAAGRLVIASDATHFYESAAEKNPFPDHCSLPEYLNGLDRLFELTDDPNLVVPGHDERVLELFPTRPGDPNVVELHRGPLGPTPFAGVVLPPVREP</sequence>
<proteinExistence type="inferred from homology"/>
<keyword evidence="8" id="KW-1185">Reference proteome</keyword>
<accession>A0A1Y6CJ69</accession>
<keyword evidence="5" id="KW-0862">Zinc</keyword>
<evidence type="ECO:0000313" key="7">
    <source>
        <dbReference type="EMBL" id="SMF65573.1"/>
    </source>
</evidence>
<feature type="domain" description="Metallo-beta-lactamase" evidence="6">
    <location>
        <begin position="51"/>
        <end position="251"/>
    </location>
</feature>
<organism evidence="7 8">
    <name type="scientific">Tistlia consotensis USBA 355</name>
    <dbReference type="NCBI Taxonomy" id="560819"/>
    <lineage>
        <taxon>Bacteria</taxon>
        <taxon>Pseudomonadati</taxon>
        <taxon>Pseudomonadota</taxon>
        <taxon>Alphaproteobacteria</taxon>
        <taxon>Rhodospirillales</taxon>
        <taxon>Rhodovibrionaceae</taxon>
        <taxon>Tistlia</taxon>
    </lineage>
</organism>
<evidence type="ECO:0000313" key="8">
    <source>
        <dbReference type="Proteomes" id="UP000192917"/>
    </source>
</evidence>
<dbReference type="SMART" id="SM00849">
    <property type="entry name" value="Lactamase_B"/>
    <property type="match status" value="1"/>
</dbReference>
<comment type="cofactor">
    <cofactor evidence="1">
        <name>Zn(2+)</name>
        <dbReference type="ChEBI" id="CHEBI:29105"/>
    </cofactor>
</comment>
<evidence type="ECO:0000256" key="1">
    <source>
        <dbReference type="ARBA" id="ARBA00001947"/>
    </source>
</evidence>
<dbReference type="InterPro" id="IPR036866">
    <property type="entry name" value="RibonucZ/Hydroxyglut_hydro"/>
</dbReference>
<evidence type="ECO:0000256" key="5">
    <source>
        <dbReference type="ARBA" id="ARBA00022833"/>
    </source>
</evidence>
<dbReference type="GO" id="GO:0016787">
    <property type="term" value="F:hydrolase activity"/>
    <property type="evidence" value="ECO:0007669"/>
    <property type="project" value="UniProtKB-KW"/>
</dbReference>
<gene>
    <name evidence="7" type="ORF">SAMN05428998_12624</name>
</gene>
<dbReference type="EMBL" id="FWZX01000026">
    <property type="protein sequence ID" value="SMF65573.1"/>
    <property type="molecule type" value="Genomic_DNA"/>
</dbReference>
<dbReference type="Pfam" id="PF00753">
    <property type="entry name" value="Lactamase_B"/>
    <property type="match status" value="1"/>
</dbReference>
<evidence type="ECO:0000256" key="3">
    <source>
        <dbReference type="ARBA" id="ARBA00022723"/>
    </source>
</evidence>
<evidence type="ECO:0000256" key="2">
    <source>
        <dbReference type="ARBA" id="ARBA00007749"/>
    </source>
</evidence>
<dbReference type="PANTHER" id="PTHR42978:SF7">
    <property type="entry name" value="METALLO-HYDROLASE RV2300C-RELATED"/>
    <property type="match status" value="1"/>
</dbReference>
<dbReference type="CDD" id="cd07729">
    <property type="entry name" value="AHL_lactonase_MBL-fold"/>
    <property type="match status" value="1"/>
</dbReference>
<dbReference type="InterPro" id="IPR051013">
    <property type="entry name" value="MBL_superfamily_lactonases"/>
</dbReference>
<dbReference type="SUPFAM" id="SSF56281">
    <property type="entry name" value="Metallo-hydrolase/oxidoreductase"/>
    <property type="match status" value="1"/>
</dbReference>
<dbReference type="STRING" id="560819.SAMN05428998_12624"/>
<dbReference type="InterPro" id="IPR001279">
    <property type="entry name" value="Metallo-B-lactamas"/>
</dbReference>
<reference evidence="7 8" key="1">
    <citation type="submission" date="2017-04" db="EMBL/GenBank/DDBJ databases">
        <authorList>
            <person name="Afonso C.L."/>
            <person name="Miller P.J."/>
            <person name="Scott M.A."/>
            <person name="Spackman E."/>
            <person name="Goraichik I."/>
            <person name="Dimitrov K.M."/>
            <person name="Suarez D.L."/>
            <person name="Swayne D.E."/>
        </authorList>
    </citation>
    <scope>NUCLEOTIDE SEQUENCE [LARGE SCALE GENOMIC DNA]</scope>
    <source>
        <strain evidence="7 8">USBA 355</strain>
    </source>
</reference>
<keyword evidence="3" id="KW-0479">Metal-binding</keyword>
<keyword evidence="4" id="KW-0378">Hydrolase</keyword>
<name>A0A1Y6CJ69_9PROT</name>